<evidence type="ECO:0000256" key="6">
    <source>
        <dbReference type="ARBA" id="ARBA00022723"/>
    </source>
</evidence>
<organism evidence="15 16">
    <name type="scientific">Streptococcus mitis</name>
    <dbReference type="NCBI Taxonomy" id="28037"/>
    <lineage>
        <taxon>Bacteria</taxon>
        <taxon>Bacillati</taxon>
        <taxon>Bacillota</taxon>
        <taxon>Bacilli</taxon>
        <taxon>Lactobacillales</taxon>
        <taxon>Streptococcaceae</taxon>
        <taxon>Streptococcus</taxon>
        <taxon>Streptococcus mitis group</taxon>
    </lineage>
</organism>
<feature type="binding site" evidence="13">
    <location>
        <position position="28"/>
    </location>
    <ligand>
        <name>Zn(2+)</name>
        <dbReference type="ChEBI" id="CHEBI:29105"/>
    </ligand>
</feature>
<dbReference type="GO" id="GO:0008270">
    <property type="term" value="F:zinc ion binding"/>
    <property type="evidence" value="ECO:0007669"/>
    <property type="project" value="UniProtKB-UniRule"/>
</dbReference>
<feature type="short sequence motif" description="'HIGH' region" evidence="13">
    <location>
        <begin position="30"/>
        <end position="40"/>
    </location>
</feature>
<dbReference type="FunFam" id="3.40.50.620:FF:000130">
    <property type="entry name" value="Cysteine--tRNA ligase"/>
    <property type="match status" value="1"/>
</dbReference>
<keyword evidence="5 13" id="KW-0436">Ligase</keyword>
<dbReference type="GO" id="GO:0006423">
    <property type="term" value="P:cysteinyl-tRNA aminoacylation"/>
    <property type="evidence" value="ECO:0007669"/>
    <property type="project" value="UniProtKB-UniRule"/>
</dbReference>
<dbReference type="PANTHER" id="PTHR10890:SF3">
    <property type="entry name" value="CYSTEINE--TRNA LIGASE, CYTOPLASMIC"/>
    <property type="match status" value="1"/>
</dbReference>
<dbReference type="InterPro" id="IPR056411">
    <property type="entry name" value="CysS_C"/>
</dbReference>
<evidence type="ECO:0000256" key="10">
    <source>
        <dbReference type="ARBA" id="ARBA00022917"/>
    </source>
</evidence>
<dbReference type="HAMAP" id="MF_00041">
    <property type="entry name" value="Cys_tRNA_synth"/>
    <property type="match status" value="1"/>
</dbReference>
<feature type="binding site" evidence="13">
    <location>
        <position position="236"/>
    </location>
    <ligand>
        <name>Zn(2+)</name>
        <dbReference type="ChEBI" id="CHEBI:29105"/>
    </ligand>
</feature>
<evidence type="ECO:0000256" key="7">
    <source>
        <dbReference type="ARBA" id="ARBA00022741"/>
    </source>
</evidence>
<dbReference type="Gene3D" id="1.20.120.640">
    <property type="entry name" value="Anticodon-binding domain of a subclass of class I aminoacyl-tRNA synthetases"/>
    <property type="match status" value="1"/>
</dbReference>
<feature type="short sequence motif" description="'KMSKS' region" evidence="13">
    <location>
        <begin position="268"/>
        <end position="272"/>
    </location>
</feature>
<comment type="cofactor">
    <cofactor evidence="13">
        <name>Zn(2+)</name>
        <dbReference type="ChEBI" id="CHEBI:29105"/>
    </cofactor>
    <text evidence="13">Binds 1 zinc ion per subunit.</text>
</comment>
<proteinExistence type="inferred from homology"/>
<evidence type="ECO:0000256" key="8">
    <source>
        <dbReference type="ARBA" id="ARBA00022833"/>
    </source>
</evidence>
<dbReference type="SMART" id="SM00840">
    <property type="entry name" value="DALR_2"/>
    <property type="match status" value="1"/>
</dbReference>
<evidence type="ECO:0000256" key="1">
    <source>
        <dbReference type="ARBA" id="ARBA00004496"/>
    </source>
</evidence>
<dbReference type="Gene3D" id="3.40.50.620">
    <property type="entry name" value="HUPs"/>
    <property type="match status" value="1"/>
</dbReference>
<evidence type="ECO:0000313" key="16">
    <source>
        <dbReference type="Proteomes" id="UP000516106"/>
    </source>
</evidence>
<dbReference type="InterPro" id="IPR024909">
    <property type="entry name" value="Cys-tRNA/MSH_ligase"/>
</dbReference>
<feature type="domain" description="Cysteinyl-tRNA synthetase class Ia DALR" evidence="14">
    <location>
        <begin position="344"/>
        <end position="398"/>
    </location>
</feature>
<dbReference type="GO" id="GO:0005524">
    <property type="term" value="F:ATP binding"/>
    <property type="evidence" value="ECO:0007669"/>
    <property type="project" value="UniProtKB-UniRule"/>
</dbReference>
<dbReference type="Pfam" id="PF09190">
    <property type="entry name" value="DALR_2"/>
    <property type="match status" value="1"/>
</dbReference>
<dbReference type="EC" id="6.1.1.16" evidence="13"/>
<evidence type="ECO:0000259" key="14">
    <source>
        <dbReference type="SMART" id="SM00840"/>
    </source>
</evidence>
<comment type="similarity">
    <text evidence="2 13">Belongs to the class-I aminoacyl-tRNA synthetase family.</text>
</comment>
<dbReference type="InterPro" id="IPR015273">
    <property type="entry name" value="Cys-tRNA-synt_Ia_DALR"/>
</dbReference>
<accession>A0A7G1IWN1</accession>
<name>A0A7G1IWN1_STRMT</name>
<comment type="catalytic activity">
    <reaction evidence="12 13">
        <text>tRNA(Cys) + L-cysteine + ATP = L-cysteinyl-tRNA(Cys) + AMP + diphosphate</text>
        <dbReference type="Rhea" id="RHEA:17773"/>
        <dbReference type="Rhea" id="RHEA-COMP:9661"/>
        <dbReference type="Rhea" id="RHEA-COMP:9679"/>
        <dbReference type="ChEBI" id="CHEBI:30616"/>
        <dbReference type="ChEBI" id="CHEBI:33019"/>
        <dbReference type="ChEBI" id="CHEBI:35235"/>
        <dbReference type="ChEBI" id="CHEBI:78442"/>
        <dbReference type="ChEBI" id="CHEBI:78517"/>
        <dbReference type="ChEBI" id="CHEBI:456215"/>
        <dbReference type="EC" id="6.1.1.16"/>
    </reaction>
</comment>
<dbReference type="Gene3D" id="1.20.120.1910">
    <property type="entry name" value="Cysteine-tRNA ligase, C-terminal anti-codon recognition domain"/>
    <property type="match status" value="1"/>
</dbReference>
<dbReference type="PANTHER" id="PTHR10890">
    <property type="entry name" value="CYSTEINYL-TRNA SYNTHETASE"/>
    <property type="match status" value="1"/>
</dbReference>
<dbReference type="InterPro" id="IPR015803">
    <property type="entry name" value="Cys-tRNA-ligase"/>
</dbReference>
<keyword evidence="11 13" id="KW-0030">Aminoacyl-tRNA synthetase</keyword>
<gene>
    <name evidence="13" type="primary">cysS</name>
    <name evidence="15" type="ORF">SMNM65_16120</name>
</gene>
<comment type="subcellular location">
    <subcellularLocation>
        <location evidence="1 13">Cytoplasm</location>
    </subcellularLocation>
</comment>
<feature type="binding site" evidence="13">
    <location>
        <position position="271"/>
    </location>
    <ligand>
        <name>ATP</name>
        <dbReference type="ChEBI" id="CHEBI:30616"/>
    </ligand>
</feature>
<feature type="binding site" evidence="13">
    <location>
        <position position="211"/>
    </location>
    <ligand>
        <name>Zn(2+)</name>
        <dbReference type="ChEBI" id="CHEBI:29105"/>
    </ligand>
</feature>
<keyword evidence="9 13" id="KW-0067">ATP-binding</keyword>
<evidence type="ECO:0000256" key="13">
    <source>
        <dbReference type="HAMAP-Rule" id="MF_00041"/>
    </source>
</evidence>
<dbReference type="Pfam" id="PF23493">
    <property type="entry name" value="CysS_C"/>
    <property type="match status" value="1"/>
</dbReference>
<comment type="subunit">
    <text evidence="3 13">Monomer.</text>
</comment>
<keyword evidence="6 13" id="KW-0479">Metal-binding</keyword>
<dbReference type="SUPFAM" id="SSF47323">
    <property type="entry name" value="Anticodon-binding domain of a subclass of class I aminoacyl-tRNA synthetases"/>
    <property type="match status" value="2"/>
</dbReference>
<dbReference type="PRINTS" id="PR00983">
    <property type="entry name" value="TRNASYNTHCYS"/>
</dbReference>
<dbReference type="InterPro" id="IPR032678">
    <property type="entry name" value="tRNA-synt_1_cat_dom"/>
</dbReference>
<evidence type="ECO:0000256" key="4">
    <source>
        <dbReference type="ARBA" id="ARBA00022490"/>
    </source>
</evidence>
<dbReference type="Proteomes" id="UP000516106">
    <property type="component" value="Chromosome"/>
</dbReference>
<dbReference type="NCBIfam" id="TIGR00435">
    <property type="entry name" value="cysS"/>
    <property type="match status" value="1"/>
</dbReference>
<keyword evidence="10 13" id="KW-0648">Protein biosynthesis</keyword>
<evidence type="ECO:0000256" key="3">
    <source>
        <dbReference type="ARBA" id="ARBA00011245"/>
    </source>
</evidence>
<dbReference type="Pfam" id="PF01406">
    <property type="entry name" value="tRNA-synt_1e"/>
    <property type="match status" value="1"/>
</dbReference>
<dbReference type="CDD" id="cd00672">
    <property type="entry name" value="CysRS_core"/>
    <property type="match status" value="1"/>
</dbReference>
<reference evidence="16" key="1">
    <citation type="submission" date="2020-08" db="EMBL/GenBank/DDBJ databases">
        <title>Complete genome sequence of Streptococcus mitis strain Nm-65.</title>
        <authorList>
            <person name="Tabata A."/>
            <person name="Ohkuni H."/>
            <person name="Nagamune H."/>
        </authorList>
    </citation>
    <scope>NUCLEOTIDE SEQUENCE [LARGE SCALE GENOMIC DNA]</scope>
    <source>
        <strain evidence="16">Nm-65</strain>
    </source>
</reference>
<sequence>MIKIYDTMSRDLREFVPIEDGKVKMYVCGPTVYNYIHVGNARSTVAFDTIRRYFEYRGYEVAYISNFTDVDDKIINRAKEEGITPQEVADKYIAAFRKDVTALGVKRATYHPRVVEFMADIIRFVEDLIEKGYAYESQGDVYFRVEKSHNYAKLANKSLEDLELGASGRTDEETARKENPVDFALWKAAKPGEISWDSPWGPGRPGWHIECSVMSTEILGDTIDIHGGGADLEFPHHTNEIAQSEAKTGKTFANYWMHNGFVNIDNVKMSKSLGNFITVHDALKTIDGQVLRFFFATQHYRKPINFTEKAVCDAEANLKYLKNTYEQPFIGTVDVGELQAFKDKFVVAMDEDFNTANGITVVFEMAKWINSGNYNANVKQALAAMLEVFGVDFVEEVLGDGVVEEVIDRFKFNLKNHNTEDAEKKKAALLRRNIVLHKTKYGLIWNYTNSINNEINNVIYHIEQAGHCLNEREILTGIPRNQYGRIIEQFLLSHLTNEFPLWTWKSSNRMQPDIQGCYGNNRIFIEIAYTKSNKLDSKFVHSMVNITEKISSEINPVIVLLLFGSEITSSLEESLNNFTILGAELGVTVIPKLIKLLDFDIEALIQKRQEARANRDFATADQIRDQLAAQGIKLLDTKDGVRWTRD</sequence>
<evidence type="ECO:0000313" key="15">
    <source>
        <dbReference type="EMBL" id="BCJ11180.1"/>
    </source>
</evidence>
<evidence type="ECO:0000256" key="12">
    <source>
        <dbReference type="ARBA" id="ARBA00047398"/>
    </source>
</evidence>
<protein>
    <recommendedName>
        <fullName evidence="13">Cysteine--tRNA ligase</fullName>
        <ecNumber evidence="13">6.1.1.16</ecNumber>
    </recommendedName>
    <alternativeName>
        <fullName evidence="13">Cysteinyl-tRNA synthetase</fullName>
        <shortName evidence="13">CysRS</shortName>
    </alternativeName>
</protein>
<evidence type="ECO:0000256" key="5">
    <source>
        <dbReference type="ARBA" id="ARBA00022598"/>
    </source>
</evidence>
<dbReference type="SUPFAM" id="SSF52374">
    <property type="entry name" value="Nucleotidylyl transferase"/>
    <property type="match status" value="1"/>
</dbReference>
<keyword evidence="8 13" id="KW-0862">Zinc</keyword>
<evidence type="ECO:0000256" key="9">
    <source>
        <dbReference type="ARBA" id="ARBA00022840"/>
    </source>
</evidence>
<evidence type="ECO:0000256" key="11">
    <source>
        <dbReference type="ARBA" id="ARBA00023146"/>
    </source>
</evidence>
<keyword evidence="4 13" id="KW-0963">Cytoplasm</keyword>
<feature type="binding site" evidence="13">
    <location>
        <position position="240"/>
    </location>
    <ligand>
        <name>Zn(2+)</name>
        <dbReference type="ChEBI" id="CHEBI:29105"/>
    </ligand>
</feature>
<keyword evidence="7 13" id="KW-0547">Nucleotide-binding</keyword>
<dbReference type="GO" id="GO:0004817">
    <property type="term" value="F:cysteine-tRNA ligase activity"/>
    <property type="evidence" value="ECO:0007669"/>
    <property type="project" value="UniProtKB-UniRule"/>
</dbReference>
<dbReference type="InterPro" id="IPR009080">
    <property type="entry name" value="tRNAsynth_Ia_anticodon-bd"/>
</dbReference>
<dbReference type="GO" id="GO:0005829">
    <property type="term" value="C:cytosol"/>
    <property type="evidence" value="ECO:0007669"/>
    <property type="project" value="TreeGrafter"/>
</dbReference>
<evidence type="ECO:0000256" key="2">
    <source>
        <dbReference type="ARBA" id="ARBA00005594"/>
    </source>
</evidence>
<dbReference type="EMBL" id="AP023349">
    <property type="protein sequence ID" value="BCJ11180.1"/>
    <property type="molecule type" value="Genomic_DNA"/>
</dbReference>
<dbReference type="AlphaFoldDB" id="A0A7G1IWN1"/>
<dbReference type="InterPro" id="IPR014729">
    <property type="entry name" value="Rossmann-like_a/b/a_fold"/>
</dbReference>